<evidence type="ECO:0000256" key="5">
    <source>
        <dbReference type="ARBA" id="ARBA00022741"/>
    </source>
</evidence>
<dbReference type="Proteomes" id="UP000230914">
    <property type="component" value="Unassembled WGS sequence"/>
</dbReference>
<dbReference type="InterPro" id="IPR027417">
    <property type="entry name" value="P-loop_NTPase"/>
</dbReference>
<dbReference type="InterPro" id="IPR050107">
    <property type="entry name" value="ABC_carbohydrate_import_ATPase"/>
</dbReference>
<comment type="caution">
    <text evidence="10">The sequence shown here is derived from an EMBL/GenBank/DDBJ whole genome shotgun (WGS) entry which is preliminary data.</text>
</comment>
<keyword evidence="2" id="KW-0813">Transport</keyword>
<dbReference type="GO" id="GO:0016887">
    <property type="term" value="F:ATP hydrolysis activity"/>
    <property type="evidence" value="ECO:0007669"/>
    <property type="project" value="InterPro"/>
</dbReference>
<dbReference type="PROSITE" id="PS00211">
    <property type="entry name" value="ABC_TRANSPORTER_1"/>
    <property type="match status" value="2"/>
</dbReference>
<organism evidence="10 11">
    <name type="scientific">Ilumatobacter coccineus</name>
    <dbReference type="NCBI Taxonomy" id="467094"/>
    <lineage>
        <taxon>Bacteria</taxon>
        <taxon>Bacillati</taxon>
        <taxon>Actinomycetota</taxon>
        <taxon>Acidimicrobiia</taxon>
        <taxon>Acidimicrobiales</taxon>
        <taxon>Ilumatobacteraceae</taxon>
        <taxon>Ilumatobacter</taxon>
    </lineage>
</organism>
<dbReference type="InterPro" id="IPR017871">
    <property type="entry name" value="ABC_transporter-like_CS"/>
</dbReference>
<keyword evidence="4" id="KW-0677">Repeat</keyword>
<dbReference type="EMBL" id="PDSL01000050">
    <property type="protein sequence ID" value="PIE32402.1"/>
    <property type="molecule type" value="Genomic_DNA"/>
</dbReference>
<dbReference type="GO" id="GO:0005886">
    <property type="term" value="C:plasma membrane"/>
    <property type="evidence" value="ECO:0007669"/>
    <property type="project" value="UniProtKB-SubCell"/>
</dbReference>
<evidence type="ECO:0000256" key="2">
    <source>
        <dbReference type="ARBA" id="ARBA00022448"/>
    </source>
</evidence>
<dbReference type="SUPFAM" id="SSF52540">
    <property type="entry name" value="P-loop containing nucleoside triphosphate hydrolases"/>
    <property type="match status" value="2"/>
</dbReference>
<dbReference type="Pfam" id="PF00005">
    <property type="entry name" value="ABC_tran"/>
    <property type="match status" value="2"/>
</dbReference>
<dbReference type="AlphaFoldDB" id="A0A2G6KBQ2"/>
<keyword evidence="8" id="KW-0472">Membrane</keyword>
<keyword evidence="3" id="KW-1003">Cell membrane</keyword>
<name>A0A2G6KBQ2_9ACTN</name>
<dbReference type="CDD" id="cd03215">
    <property type="entry name" value="ABC_Carb_Monos_II"/>
    <property type="match status" value="1"/>
</dbReference>
<comment type="subcellular location">
    <subcellularLocation>
        <location evidence="1">Cell membrane</location>
        <topology evidence="1">Peripheral membrane protein</topology>
    </subcellularLocation>
</comment>
<dbReference type="PANTHER" id="PTHR43790:SF4">
    <property type="entry name" value="GUANOSINE IMPORT ATP-BINDING PROTEIN NUPO"/>
    <property type="match status" value="1"/>
</dbReference>
<evidence type="ECO:0000256" key="6">
    <source>
        <dbReference type="ARBA" id="ARBA00022840"/>
    </source>
</evidence>
<evidence type="ECO:0000256" key="3">
    <source>
        <dbReference type="ARBA" id="ARBA00022475"/>
    </source>
</evidence>
<feature type="domain" description="ABC transporter" evidence="9">
    <location>
        <begin position="12"/>
        <end position="246"/>
    </location>
</feature>
<evidence type="ECO:0000256" key="7">
    <source>
        <dbReference type="ARBA" id="ARBA00022967"/>
    </source>
</evidence>
<dbReference type="SMART" id="SM00382">
    <property type="entry name" value="AAA"/>
    <property type="match status" value="1"/>
</dbReference>
<dbReference type="GO" id="GO:0005524">
    <property type="term" value="F:ATP binding"/>
    <property type="evidence" value="ECO:0007669"/>
    <property type="project" value="UniProtKB-KW"/>
</dbReference>
<evidence type="ECO:0000256" key="4">
    <source>
        <dbReference type="ARBA" id="ARBA00022737"/>
    </source>
</evidence>
<gene>
    <name evidence="10" type="ORF">CSA55_03590</name>
</gene>
<dbReference type="InterPro" id="IPR003439">
    <property type="entry name" value="ABC_transporter-like_ATP-bd"/>
</dbReference>
<evidence type="ECO:0000313" key="10">
    <source>
        <dbReference type="EMBL" id="PIE32402.1"/>
    </source>
</evidence>
<accession>A0A2G6KBQ2</accession>
<evidence type="ECO:0000256" key="8">
    <source>
        <dbReference type="ARBA" id="ARBA00023136"/>
    </source>
</evidence>
<evidence type="ECO:0000259" key="9">
    <source>
        <dbReference type="PROSITE" id="PS50893"/>
    </source>
</evidence>
<evidence type="ECO:0000256" key="1">
    <source>
        <dbReference type="ARBA" id="ARBA00004202"/>
    </source>
</evidence>
<dbReference type="PANTHER" id="PTHR43790">
    <property type="entry name" value="CARBOHYDRATE TRANSPORT ATP-BINDING PROTEIN MG119-RELATED"/>
    <property type="match status" value="1"/>
</dbReference>
<reference evidence="10 11" key="1">
    <citation type="submission" date="2017-10" db="EMBL/GenBank/DDBJ databases">
        <title>Novel microbial diversity and functional potential in the marine mammal oral microbiome.</title>
        <authorList>
            <person name="Dudek N.K."/>
            <person name="Sun C.L."/>
            <person name="Burstein D."/>
            <person name="Kantor R.S."/>
            <person name="Aliaga Goltsman D.S."/>
            <person name="Bik E.M."/>
            <person name="Thomas B.C."/>
            <person name="Banfield J.F."/>
            <person name="Relman D.A."/>
        </authorList>
    </citation>
    <scope>NUCLEOTIDE SEQUENCE [LARGE SCALE GENOMIC DNA]</scope>
    <source>
        <strain evidence="10">DOLJORAL78_61_10</strain>
    </source>
</reference>
<dbReference type="FunFam" id="3.40.50.300:FF:000127">
    <property type="entry name" value="Ribose import ATP-binding protein RbsA"/>
    <property type="match status" value="1"/>
</dbReference>
<protein>
    <submittedName>
        <fullName evidence="10">Heme ABC transporter ATP-binding protein</fullName>
    </submittedName>
</protein>
<keyword evidence="7" id="KW-1278">Translocase</keyword>
<keyword evidence="6 10" id="KW-0067">ATP-binding</keyword>
<sequence length="512" mass="55338">MTVQTDRTAPMLEMAGITKRFPGVLANDHVDLTVQSGQVHTLLGENGAGKSTLMKVLYGLYPPDEGTIRLDGEEVKIASPSDAIARGIGMIHQHFMLVPTLTVAENVALGLGGRFGLSDMRPIRKHLAEVSERYGLQINPDAYVWQLAVGERQRAEILKALYRDARILVLDEPTAVLTPSEVDELFVTLRQMTDDGKGLIFISHKLHEVMELSDEITVLRDGAVSGTTRPSETTREDLAELMVGRPVSLTRDVPPHEVGADRLEVKNLTVIGDRGTTAVDDLSITVRAGEIVGVAGVSGNGQRELADAIFGLREAKSGTITINGRLIKHPQPATVRDAGLGYVPEERMIEGTVGEFTVAENLLLADYCRRPFSARGILNRRQIEEHSSQLVTDYRVKTPTTATTVKSLSGGNIQKVVIAREFSAEPDVLVVAQPTRGVDIGAAEYIHDRLLEQRAAGAAILLISEDLDEVMQLSDRIVVLLEGRCTGEVGRDQASPASIGLLMSGVTADSPA</sequence>
<dbReference type="Gene3D" id="3.40.50.300">
    <property type="entry name" value="P-loop containing nucleotide triphosphate hydrolases"/>
    <property type="match status" value="2"/>
</dbReference>
<keyword evidence="5" id="KW-0547">Nucleotide-binding</keyword>
<dbReference type="PROSITE" id="PS50893">
    <property type="entry name" value="ABC_TRANSPORTER_2"/>
    <property type="match status" value="2"/>
</dbReference>
<dbReference type="CDD" id="cd03216">
    <property type="entry name" value="ABC_Carb_Monos_I"/>
    <property type="match status" value="1"/>
</dbReference>
<feature type="domain" description="ABC transporter" evidence="9">
    <location>
        <begin position="263"/>
        <end position="507"/>
    </location>
</feature>
<dbReference type="InterPro" id="IPR003593">
    <property type="entry name" value="AAA+_ATPase"/>
</dbReference>
<proteinExistence type="predicted"/>
<evidence type="ECO:0000313" key="11">
    <source>
        <dbReference type="Proteomes" id="UP000230914"/>
    </source>
</evidence>